<name>A0A3B1CQ27_9ZZZZ</name>
<reference evidence="1" key="1">
    <citation type="submission" date="2018-06" db="EMBL/GenBank/DDBJ databases">
        <authorList>
            <person name="Zhirakovskaya E."/>
        </authorList>
    </citation>
    <scope>NUCLEOTIDE SEQUENCE</scope>
</reference>
<dbReference type="EMBL" id="UOGA01000277">
    <property type="protein sequence ID" value="VAX24780.1"/>
    <property type="molecule type" value="Genomic_DNA"/>
</dbReference>
<sequence>MEGWPLIVLGIALAVIIASRMRSDTRMSSPENFSQADIGQLRSSDHNGVFNIKVVAVEFDEVGPVIYVNGEFRNMDERLEIDIVSAEISIGIQEEMFLSFDPGVEDRSSGSRIGGLVSFISPVSLEPYEKGMFRAPLFSPDREERMNEIVERLDLSAIRMVEKFDMEFGEYSLEGKSFERLSHDFVHDRVIQEIRREIENEFIWRAGDANITLNYLTVDDELVESVHTKLYITQSDVETLRNNIDILIVNSLRQELEISLGAYNSVVYER</sequence>
<proteinExistence type="predicted"/>
<protein>
    <submittedName>
        <fullName evidence="1">Uncharacterized protein</fullName>
    </submittedName>
</protein>
<evidence type="ECO:0000313" key="1">
    <source>
        <dbReference type="EMBL" id="VAX24780.1"/>
    </source>
</evidence>
<organism evidence="1">
    <name type="scientific">hydrothermal vent metagenome</name>
    <dbReference type="NCBI Taxonomy" id="652676"/>
    <lineage>
        <taxon>unclassified sequences</taxon>
        <taxon>metagenomes</taxon>
        <taxon>ecological metagenomes</taxon>
    </lineage>
</organism>
<accession>A0A3B1CQ27</accession>
<gene>
    <name evidence="1" type="ORF">MNBD_NITROSPINAE04-1836</name>
</gene>
<dbReference type="AlphaFoldDB" id="A0A3B1CQ27"/>